<evidence type="ECO:0000256" key="1">
    <source>
        <dbReference type="ARBA" id="ARBA00023186"/>
    </source>
</evidence>
<dbReference type="InterPro" id="IPR036869">
    <property type="entry name" value="J_dom_sf"/>
</dbReference>
<dbReference type="SUPFAM" id="SSF46565">
    <property type="entry name" value="Chaperone J-domain"/>
    <property type="match status" value="1"/>
</dbReference>
<name>A0AA47KIR4_9GAMM</name>
<dbReference type="Gene3D" id="1.10.287.110">
    <property type="entry name" value="DnaJ domain"/>
    <property type="match status" value="1"/>
</dbReference>
<dbReference type="InterPro" id="IPR001623">
    <property type="entry name" value="DnaJ_domain"/>
</dbReference>
<evidence type="ECO:0000256" key="2">
    <source>
        <dbReference type="SAM" id="Coils"/>
    </source>
</evidence>
<evidence type="ECO:0000313" key="4">
    <source>
        <dbReference type="EMBL" id="WBA07603.1"/>
    </source>
</evidence>
<proteinExistence type="predicted"/>
<organism evidence="4 5">
    <name type="scientific">Salinivibrio kushneri</name>
    <dbReference type="NCBI Taxonomy" id="1908198"/>
    <lineage>
        <taxon>Bacteria</taxon>
        <taxon>Pseudomonadati</taxon>
        <taxon>Pseudomonadota</taxon>
        <taxon>Gammaproteobacteria</taxon>
        <taxon>Vibrionales</taxon>
        <taxon>Vibrionaceae</taxon>
        <taxon>Salinivibrio</taxon>
    </lineage>
</organism>
<dbReference type="SMART" id="SM00271">
    <property type="entry name" value="DnaJ"/>
    <property type="match status" value="1"/>
</dbReference>
<evidence type="ECO:0000259" key="3">
    <source>
        <dbReference type="PROSITE" id="PS50076"/>
    </source>
</evidence>
<dbReference type="EMBL" id="CP114588">
    <property type="protein sequence ID" value="WBA07603.1"/>
    <property type="molecule type" value="Genomic_DNA"/>
</dbReference>
<feature type="domain" description="J" evidence="3">
    <location>
        <begin position="3"/>
        <end position="56"/>
    </location>
</feature>
<feature type="coiled-coil region" evidence="2">
    <location>
        <begin position="70"/>
        <end position="177"/>
    </location>
</feature>
<keyword evidence="2" id="KW-0175">Coiled coil</keyword>
<evidence type="ECO:0000313" key="5">
    <source>
        <dbReference type="Proteomes" id="UP001164748"/>
    </source>
</evidence>
<dbReference type="Gene3D" id="1.10.287.1490">
    <property type="match status" value="1"/>
</dbReference>
<sequence length="388" mass="43848">MTTWNDLLGVKAGDNAEQIKQRYKRLSSRVHPDKGGSTGLMQLVSEAYQAVKSGKGEGSALGQSQSDASQAALRSQVARLQKELTALQQENRTLKARQANTQIPAHLTAKVAKLEFDNRQWREQYQKLERQHQSLESQYHALQREQDQRKKDLVQVNRELKEALTRAEQLETDLTRKATPVTLKPAKPGLSWRWVLASWAVMALLISPLGQWQQWVDRFWGQDQDQTAQRVRIIDPAPSEPQPAQANDLPQPQAAPAPVIPVAPMIQLNPDANQWHINQYAETARPYLALRSEQGSYVVANCMGEFYIYLNQGYQPLRVPPNLDYVAQRQHFHVYAIPYGQGASMDSWQLARKVQILEHTFVSADLASKLSAFEQSCRQVPGLTAVNL</sequence>
<dbReference type="AlphaFoldDB" id="A0AA47KIR4"/>
<accession>A0AA47KIR4</accession>
<dbReference type="CDD" id="cd06257">
    <property type="entry name" value="DnaJ"/>
    <property type="match status" value="1"/>
</dbReference>
<reference evidence="4" key="1">
    <citation type="submission" date="2022-09" db="EMBL/GenBank/DDBJ databases">
        <authorList>
            <person name="Li Z.-J."/>
        </authorList>
    </citation>
    <scope>NUCLEOTIDE SEQUENCE</scope>
    <source>
        <strain evidence="4">TGB11</strain>
    </source>
</reference>
<keyword evidence="1" id="KW-0143">Chaperone</keyword>
<dbReference type="RefSeq" id="WP_269578241.1">
    <property type="nucleotide sequence ID" value="NZ_CP114588.1"/>
</dbReference>
<dbReference type="Pfam" id="PF00226">
    <property type="entry name" value="DnaJ"/>
    <property type="match status" value="1"/>
</dbReference>
<protein>
    <recommendedName>
        <fullName evidence="3">J domain-containing protein</fullName>
    </recommendedName>
</protein>
<dbReference type="PROSITE" id="PS50076">
    <property type="entry name" value="DNAJ_2"/>
    <property type="match status" value="1"/>
</dbReference>
<gene>
    <name evidence="4" type="ORF">N8M53_06915</name>
</gene>
<dbReference type="Proteomes" id="UP001164748">
    <property type="component" value="Chromosome"/>
</dbReference>